<reference evidence="1" key="1">
    <citation type="submission" date="2021-02" db="EMBL/GenBank/DDBJ databases">
        <authorList>
            <consortium name="DOE Joint Genome Institute"/>
            <person name="Ahrendt S."/>
            <person name="Looney B.P."/>
            <person name="Miyauchi S."/>
            <person name="Morin E."/>
            <person name="Drula E."/>
            <person name="Courty P.E."/>
            <person name="Chicoki N."/>
            <person name="Fauchery L."/>
            <person name="Kohler A."/>
            <person name="Kuo A."/>
            <person name="Labutti K."/>
            <person name="Pangilinan J."/>
            <person name="Lipzen A."/>
            <person name="Riley R."/>
            <person name="Andreopoulos W."/>
            <person name="He G."/>
            <person name="Johnson J."/>
            <person name="Barry K.W."/>
            <person name="Grigoriev I.V."/>
            <person name="Nagy L."/>
            <person name="Hibbett D."/>
            <person name="Henrissat B."/>
            <person name="Matheny P.B."/>
            <person name="Labbe J."/>
            <person name="Martin F."/>
        </authorList>
    </citation>
    <scope>NUCLEOTIDE SEQUENCE</scope>
    <source>
        <strain evidence="1">EC-137</strain>
    </source>
</reference>
<evidence type="ECO:0000313" key="1">
    <source>
        <dbReference type="EMBL" id="KAI0034105.1"/>
    </source>
</evidence>
<reference evidence="1" key="2">
    <citation type="journal article" date="2022" name="New Phytol.">
        <title>Evolutionary transition to the ectomycorrhizal habit in the genomes of a hyperdiverse lineage of mushroom-forming fungi.</title>
        <authorList>
            <person name="Looney B."/>
            <person name="Miyauchi S."/>
            <person name="Morin E."/>
            <person name="Drula E."/>
            <person name="Courty P.E."/>
            <person name="Kohler A."/>
            <person name="Kuo A."/>
            <person name="LaButti K."/>
            <person name="Pangilinan J."/>
            <person name="Lipzen A."/>
            <person name="Riley R."/>
            <person name="Andreopoulos W."/>
            <person name="He G."/>
            <person name="Johnson J."/>
            <person name="Nolan M."/>
            <person name="Tritt A."/>
            <person name="Barry K.W."/>
            <person name="Grigoriev I.V."/>
            <person name="Nagy L.G."/>
            <person name="Hibbett D."/>
            <person name="Henrissat B."/>
            <person name="Matheny P.B."/>
            <person name="Labbe J."/>
            <person name="Martin F.M."/>
        </authorList>
    </citation>
    <scope>NUCLEOTIDE SEQUENCE</scope>
    <source>
        <strain evidence="1">EC-137</strain>
    </source>
</reference>
<evidence type="ECO:0000313" key="2">
    <source>
        <dbReference type="Proteomes" id="UP000814128"/>
    </source>
</evidence>
<gene>
    <name evidence="1" type="ORF">K488DRAFT_69400</name>
</gene>
<keyword evidence="2" id="KW-1185">Reference proteome</keyword>
<protein>
    <submittedName>
        <fullName evidence="1">Uncharacterized protein</fullName>
    </submittedName>
</protein>
<proteinExistence type="predicted"/>
<accession>A0ACB8QQV1</accession>
<comment type="caution">
    <text evidence="1">The sequence shown here is derived from an EMBL/GenBank/DDBJ whole genome shotgun (WGS) entry which is preliminary data.</text>
</comment>
<sequence length="198" mass="22037">MSESREKARRKVLVLYISSGMFMVSYISLRHRVGSRVADAGSTPGVTLTVTYTNRQAPSLWDGFGDHRRDTGQKFLESRTQAAMPHGPLPGNGTPHRHRHKTTMLLSDCPFLTRSLTSITCARNLCARPGVTIPVVSPTAVCPRPQAFFCNQLAYWRLASLLALLLTGCLWRMSSGNLVTNMVSDTYVRVTRFDTTVY</sequence>
<organism evidence="1 2">
    <name type="scientific">Vararia minispora EC-137</name>
    <dbReference type="NCBI Taxonomy" id="1314806"/>
    <lineage>
        <taxon>Eukaryota</taxon>
        <taxon>Fungi</taxon>
        <taxon>Dikarya</taxon>
        <taxon>Basidiomycota</taxon>
        <taxon>Agaricomycotina</taxon>
        <taxon>Agaricomycetes</taxon>
        <taxon>Russulales</taxon>
        <taxon>Lachnocladiaceae</taxon>
        <taxon>Vararia</taxon>
    </lineage>
</organism>
<dbReference type="EMBL" id="MU273506">
    <property type="protein sequence ID" value="KAI0034105.1"/>
    <property type="molecule type" value="Genomic_DNA"/>
</dbReference>
<name>A0ACB8QQV1_9AGAM</name>
<dbReference type="Proteomes" id="UP000814128">
    <property type="component" value="Unassembled WGS sequence"/>
</dbReference>